<keyword evidence="2" id="KW-0812">Transmembrane</keyword>
<dbReference type="EMBL" id="CP138858">
    <property type="protein sequence ID" value="WPJ96210.1"/>
    <property type="molecule type" value="Genomic_DNA"/>
</dbReference>
<dbReference type="InterPro" id="IPR012902">
    <property type="entry name" value="N_methyl_site"/>
</dbReference>
<dbReference type="RefSeq" id="WP_319833073.1">
    <property type="nucleotide sequence ID" value="NZ_CP138858.1"/>
</dbReference>
<dbReference type="Proteomes" id="UP001324993">
    <property type="component" value="Chromosome"/>
</dbReference>
<dbReference type="InterPro" id="IPR000983">
    <property type="entry name" value="Bac_GSPG_pilin"/>
</dbReference>
<keyword evidence="2" id="KW-0472">Membrane</keyword>
<dbReference type="InterPro" id="IPR045584">
    <property type="entry name" value="Pilin-like"/>
</dbReference>
<organism evidence="4 5">
    <name type="scientific">Coraliomargarita algicola</name>
    <dbReference type="NCBI Taxonomy" id="3092156"/>
    <lineage>
        <taxon>Bacteria</taxon>
        <taxon>Pseudomonadati</taxon>
        <taxon>Verrucomicrobiota</taxon>
        <taxon>Opitutia</taxon>
        <taxon>Puniceicoccales</taxon>
        <taxon>Coraliomargaritaceae</taxon>
        <taxon>Coraliomargarita</taxon>
    </lineage>
</organism>
<accession>A0ABZ0RJ31</accession>
<evidence type="ECO:0000313" key="4">
    <source>
        <dbReference type="EMBL" id="WPJ96210.1"/>
    </source>
</evidence>
<dbReference type="PRINTS" id="PR00813">
    <property type="entry name" value="BCTERIALGSPG"/>
</dbReference>
<proteinExistence type="predicted"/>
<keyword evidence="2" id="KW-1133">Transmembrane helix</keyword>
<dbReference type="Pfam" id="PF07596">
    <property type="entry name" value="SBP_bac_10"/>
    <property type="match status" value="1"/>
</dbReference>
<keyword evidence="5" id="KW-1185">Reference proteome</keyword>
<evidence type="ECO:0000256" key="2">
    <source>
        <dbReference type="SAM" id="Phobius"/>
    </source>
</evidence>
<keyword evidence="1" id="KW-0488">Methylation</keyword>
<evidence type="ECO:0000256" key="1">
    <source>
        <dbReference type="ARBA" id="ARBA00022481"/>
    </source>
</evidence>
<reference evidence="4 5" key="1">
    <citation type="submission" date="2023-11" db="EMBL/GenBank/DDBJ databases">
        <title>Coraliomargarita sp. nov., isolated from marine algae.</title>
        <authorList>
            <person name="Lee J.K."/>
            <person name="Baek J.H."/>
            <person name="Kim J.M."/>
            <person name="Choi D.G."/>
            <person name="Jeon C.O."/>
        </authorList>
    </citation>
    <scope>NUCLEOTIDE SEQUENCE [LARGE SCALE GENOMIC DNA]</scope>
    <source>
        <strain evidence="4 5">J2-16</strain>
    </source>
</reference>
<dbReference type="InterPro" id="IPR027558">
    <property type="entry name" value="Pre_pil_HX9DG_C"/>
</dbReference>
<dbReference type="Gene3D" id="3.30.700.10">
    <property type="entry name" value="Glycoprotein, Type 4 Pilin"/>
    <property type="match status" value="1"/>
</dbReference>
<protein>
    <submittedName>
        <fullName evidence="4">DUF1559 domain-containing protein</fullName>
    </submittedName>
</protein>
<gene>
    <name evidence="4" type="ORF">SH580_00655</name>
</gene>
<dbReference type="SUPFAM" id="SSF54523">
    <property type="entry name" value="Pili subunits"/>
    <property type="match status" value="1"/>
</dbReference>
<dbReference type="InterPro" id="IPR011453">
    <property type="entry name" value="DUF1559"/>
</dbReference>
<dbReference type="Pfam" id="PF07963">
    <property type="entry name" value="N_methyl"/>
    <property type="match status" value="1"/>
</dbReference>
<feature type="transmembrane region" description="Helical" evidence="2">
    <location>
        <begin position="21"/>
        <end position="44"/>
    </location>
</feature>
<sequence>MKQILSKSPFIQQRTRRAAFTLIELLVVLAIIGILAAIIIPAVGNVRERSHEAQCVNNLRQLVIAANLYASDNHGDYPALNGETDEKSQVPWFQQLRPYIHVEGSNEPIELINCPSSEYYMEVDGNKKVTHAYGWHAKLIPDTRTKSDGSKPNPYKAFKVQRPSETILLADAGQRYPSGWGFGYYAISGTYTAATAEQALGISSFTGYGASADNLSFSTRHNGRGNAAFVDGHVESFAMGEIKQKHVYIED</sequence>
<name>A0ABZ0RJ31_9BACT</name>
<feature type="domain" description="DUF1559" evidence="3">
    <location>
        <begin position="46"/>
        <end position="107"/>
    </location>
</feature>
<dbReference type="NCBIfam" id="TIGR02532">
    <property type="entry name" value="IV_pilin_GFxxxE"/>
    <property type="match status" value="1"/>
</dbReference>
<evidence type="ECO:0000313" key="5">
    <source>
        <dbReference type="Proteomes" id="UP001324993"/>
    </source>
</evidence>
<evidence type="ECO:0000259" key="3">
    <source>
        <dbReference type="Pfam" id="PF07596"/>
    </source>
</evidence>
<dbReference type="NCBIfam" id="TIGR04294">
    <property type="entry name" value="pre_pil_HX9DG"/>
    <property type="match status" value="1"/>
</dbReference>
<dbReference type="PANTHER" id="PTHR30093">
    <property type="entry name" value="GENERAL SECRETION PATHWAY PROTEIN G"/>
    <property type="match status" value="1"/>
</dbReference>